<evidence type="ECO:0000313" key="2">
    <source>
        <dbReference type="EMBL" id="KAB1282862.1"/>
    </source>
</evidence>
<dbReference type="Pfam" id="PF15770">
    <property type="entry name" value="DUF4699"/>
    <property type="match status" value="1"/>
</dbReference>
<comment type="caution">
    <text evidence="2">The sequence shown here is derived from an EMBL/GenBank/DDBJ whole genome shotgun (WGS) entry which is preliminary data.</text>
</comment>
<dbReference type="EMBL" id="JWIN03000002">
    <property type="protein sequence ID" value="KAB1282862.1"/>
    <property type="molecule type" value="Genomic_DNA"/>
</dbReference>
<dbReference type="InterPro" id="IPR031528">
    <property type="entry name" value="C4orf19"/>
</dbReference>
<feature type="compositionally biased region" description="Basic and acidic residues" evidence="1">
    <location>
        <begin position="193"/>
        <end position="230"/>
    </location>
</feature>
<feature type="compositionally biased region" description="Basic and acidic residues" evidence="1">
    <location>
        <begin position="169"/>
        <end position="182"/>
    </location>
</feature>
<keyword evidence="3" id="KW-1185">Reference proteome</keyword>
<dbReference type="STRING" id="9838.ENSCDRP00005015295"/>
<name>A0A5N4EHF4_CAMDR</name>
<protein>
    <submittedName>
        <fullName evidence="2">Uncharacterized protein</fullName>
    </submittedName>
</protein>
<evidence type="ECO:0000313" key="3">
    <source>
        <dbReference type="Proteomes" id="UP000299084"/>
    </source>
</evidence>
<dbReference type="KEGG" id="cdk:105091027"/>
<dbReference type="AlphaFoldDB" id="A0A5N4EHF4"/>
<evidence type="ECO:0000256" key="1">
    <source>
        <dbReference type="SAM" id="MobiDB-lite"/>
    </source>
</evidence>
<dbReference type="GO" id="GO:0051726">
    <property type="term" value="P:regulation of cell cycle"/>
    <property type="evidence" value="ECO:0007669"/>
    <property type="project" value="Ensembl"/>
</dbReference>
<feature type="region of interest" description="Disordered" evidence="1">
    <location>
        <begin position="258"/>
        <end position="297"/>
    </location>
</feature>
<dbReference type="PANTHER" id="PTHR16106:SF3">
    <property type="entry name" value="CHROMOSOME 4 OPEN READING FRAME 19"/>
    <property type="match status" value="1"/>
</dbReference>
<dbReference type="OrthoDB" id="8773301at2759"/>
<dbReference type="Proteomes" id="UP000299084">
    <property type="component" value="Unassembled WGS sequence"/>
</dbReference>
<sequence length="319" mass="33632">MGCRCCKMLQSYLFDPVQVPSPGYVNEVSSCKVDEDDTVKLKGKQSSEVLVHRNDLPSEDAKKTASRSRTAGPLEPCWPHGGPLLQGDPGGSPCAEKAGGAVNGIGPTAALQLTGDPAHPQGDGGSWASTANGVRPTQPYLEGGSASEPDRVLPASEETRVIPPGDSRAPPKAEHPAREAQDHVLQIPAPDYPRLRGSAEDNADHGEQDCLFKNRAEEEPREGVQPRAGDHGMNIPFSVKRSWDSLNEAVATEVLNVYFKEEDPAQDVPVGDSRNGLEESPGSSGDRSGGLEAEEDAEVAEALAALEAATAGEDVDEAD</sequence>
<reference evidence="2 3" key="1">
    <citation type="journal article" date="2019" name="Mol. Ecol. Resour.">
        <title>Improving Illumina assemblies with Hi-C and long reads: an example with the North African dromedary.</title>
        <authorList>
            <person name="Elbers J.P."/>
            <person name="Rogers M.F."/>
            <person name="Perelman P.L."/>
            <person name="Proskuryakova A.A."/>
            <person name="Serdyukova N.A."/>
            <person name="Johnson W.E."/>
            <person name="Horin P."/>
            <person name="Corander J."/>
            <person name="Murphy D."/>
            <person name="Burger P.A."/>
        </authorList>
    </citation>
    <scope>NUCLEOTIDE SEQUENCE [LARGE SCALE GENOMIC DNA]</scope>
    <source>
        <strain evidence="2">Drom800</strain>
        <tissue evidence="2">Blood</tissue>
    </source>
</reference>
<accession>A0A5N4EHF4</accession>
<dbReference type="PANTHER" id="PTHR16106">
    <property type="entry name" value="CHROMOSOME 4 OPEN READING FRAME 19"/>
    <property type="match status" value="1"/>
</dbReference>
<feature type="region of interest" description="Disordered" evidence="1">
    <location>
        <begin position="105"/>
        <end position="234"/>
    </location>
</feature>
<organism evidence="2 3">
    <name type="scientific">Camelus dromedarius</name>
    <name type="common">Dromedary</name>
    <name type="synonym">Arabian camel</name>
    <dbReference type="NCBI Taxonomy" id="9838"/>
    <lineage>
        <taxon>Eukaryota</taxon>
        <taxon>Metazoa</taxon>
        <taxon>Chordata</taxon>
        <taxon>Craniata</taxon>
        <taxon>Vertebrata</taxon>
        <taxon>Euteleostomi</taxon>
        <taxon>Mammalia</taxon>
        <taxon>Eutheria</taxon>
        <taxon>Laurasiatheria</taxon>
        <taxon>Artiodactyla</taxon>
        <taxon>Tylopoda</taxon>
        <taxon>Camelidae</taxon>
        <taxon>Camelus</taxon>
    </lineage>
</organism>
<dbReference type="GO" id="GO:0071944">
    <property type="term" value="C:cell periphery"/>
    <property type="evidence" value="ECO:0007669"/>
    <property type="project" value="Ensembl"/>
</dbReference>
<gene>
    <name evidence="2" type="ORF">Cadr_000002164</name>
</gene>
<feature type="compositionally biased region" description="Basic and acidic residues" evidence="1">
    <location>
        <begin position="50"/>
        <end position="63"/>
    </location>
</feature>
<proteinExistence type="predicted"/>
<feature type="region of interest" description="Disordered" evidence="1">
    <location>
        <begin position="44"/>
        <end position="75"/>
    </location>
</feature>